<dbReference type="Pfam" id="PF21355">
    <property type="entry name" value="TRAF-mep_MATH"/>
    <property type="match status" value="1"/>
</dbReference>
<sequence>MAIRAYQLLSEQKMLKGEDLDYRICHLDVMFSTQLIWRIENYRSLFNEAKMGKRLTVFSPPFYSFKNGYRMAASIALYGDGSGKAKHNSIFVTILRGEHDSLLHWPFACQVTFTMIDQKPSTEQRENVVVSLKPNITKENRPFLGRPSGERNPSFGIQKFVSLEDMKTKDFVKDDTCFVRVDLNIEDVPKI</sequence>
<proteinExistence type="predicted"/>
<accession>A0A914X918</accession>
<organism evidence="2 3">
    <name type="scientific">Plectus sambesii</name>
    <dbReference type="NCBI Taxonomy" id="2011161"/>
    <lineage>
        <taxon>Eukaryota</taxon>
        <taxon>Metazoa</taxon>
        <taxon>Ecdysozoa</taxon>
        <taxon>Nematoda</taxon>
        <taxon>Chromadorea</taxon>
        <taxon>Plectida</taxon>
        <taxon>Plectina</taxon>
        <taxon>Plectoidea</taxon>
        <taxon>Plectidae</taxon>
        <taxon>Plectus</taxon>
    </lineage>
</organism>
<feature type="domain" description="MATH" evidence="1">
    <location>
        <begin position="32"/>
        <end position="183"/>
    </location>
</feature>
<dbReference type="WBParaSite" id="PSAMB.scaffold705size43410.g8271.t1">
    <property type="protein sequence ID" value="PSAMB.scaffold705size43410.g8271.t1"/>
    <property type="gene ID" value="PSAMB.scaffold705size43410.g8271"/>
</dbReference>
<evidence type="ECO:0000313" key="2">
    <source>
        <dbReference type="Proteomes" id="UP000887566"/>
    </source>
</evidence>
<keyword evidence="2" id="KW-1185">Reference proteome</keyword>
<dbReference type="SMART" id="SM00061">
    <property type="entry name" value="MATH"/>
    <property type="match status" value="1"/>
</dbReference>
<protein>
    <submittedName>
        <fullName evidence="3">MATH domain-containing protein</fullName>
    </submittedName>
</protein>
<dbReference type="Gene3D" id="2.60.210.10">
    <property type="entry name" value="Apoptosis, Tumor Necrosis Factor Receptor Associated Protein 2, Chain A"/>
    <property type="match status" value="1"/>
</dbReference>
<dbReference type="GO" id="GO:0043122">
    <property type="term" value="P:regulation of canonical NF-kappaB signal transduction"/>
    <property type="evidence" value="ECO:0007669"/>
    <property type="project" value="TreeGrafter"/>
</dbReference>
<dbReference type="InterPro" id="IPR002083">
    <property type="entry name" value="MATH/TRAF_dom"/>
</dbReference>
<dbReference type="InterPro" id="IPR008974">
    <property type="entry name" value="TRAF-like"/>
</dbReference>
<name>A0A914X918_9BILA</name>
<dbReference type="PANTHER" id="PTHR10131">
    <property type="entry name" value="TNF RECEPTOR ASSOCIATED FACTOR"/>
    <property type="match status" value="1"/>
</dbReference>
<dbReference type="SUPFAM" id="SSF49599">
    <property type="entry name" value="TRAF domain-like"/>
    <property type="match status" value="1"/>
</dbReference>
<evidence type="ECO:0000313" key="3">
    <source>
        <dbReference type="WBParaSite" id="PSAMB.scaffold705size43410.g8271.t1"/>
    </source>
</evidence>
<reference evidence="3" key="1">
    <citation type="submission" date="2022-11" db="UniProtKB">
        <authorList>
            <consortium name="WormBaseParasite"/>
        </authorList>
    </citation>
    <scope>IDENTIFICATION</scope>
</reference>
<dbReference type="CDD" id="cd00270">
    <property type="entry name" value="MATH_TRAF_C"/>
    <property type="match status" value="1"/>
</dbReference>
<evidence type="ECO:0000259" key="1">
    <source>
        <dbReference type="PROSITE" id="PS50144"/>
    </source>
</evidence>
<dbReference type="PROSITE" id="PS50144">
    <property type="entry name" value="MATH"/>
    <property type="match status" value="1"/>
</dbReference>
<dbReference type="InterPro" id="IPR049342">
    <property type="entry name" value="TRAF1-6_MATH_dom"/>
</dbReference>
<dbReference type="PANTHER" id="PTHR10131:SF151">
    <property type="entry name" value="TNF RECEPTOR ASSOCIATED FACTOR (TRAF) HOMOLOG"/>
    <property type="match status" value="1"/>
</dbReference>
<dbReference type="AlphaFoldDB" id="A0A914X918"/>
<dbReference type="Proteomes" id="UP000887566">
    <property type="component" value="Unplaced"/>
</dbReference>